<reference evidence="3 4" key="1">
    <citation type="submission" date="2023-08" db="EMBL/GenBank/DDBJ databases">
        <title>Functional and genomic diversity of the sorghum phyllosphere microbiome.</title>
        <authorList>
            <person name="Shade A."/>
        </authorList>
    </citation>
    <scope>NUCLEOTIDE SEQUENCE [LARGE SCALE GENOMIC DNA]</scope>
    <source>
        <strain evidence="3 4">SORGH_AS_0335</strain>
    </source>
</reference>
<dbReference type="Pfam" id="PF01863">
    <property type="entry name" value="YgjP-like"/>
    <property type="match status" value="1"/>
</dbReference>
<organism evidence="3 4">
    <name type="scientific">Paracidovorax wautersii</name>
    <dbReference type="NCBI Taxonomy" id="1177982"/>
    <lineage>
        <taxon>Bacteria</taxon>
        <taxon>Pseudomonadati</taxon>
        <taxon>Pseudomonadota</taxon>
        <taxon>Betaproteobacteria</taxon>
        <taxon>Burkholderiales</taxon>
        <taxon>Comamonadaceae</taxon>
        <taxon>Paracidovorax</taxon>
    </lineage>
</organism>
<evidence type="ECO:0000259" key="2">
    <source>
        <dbReference type="Pfam" id="PF01863"/>
    </source>
</evidence>
<dbReference type="RefSeq" id="WP_309825891.1">
    <property type="nucleotide sequence ID" value="NZ_JAVIZX010000001.1"/>
</dbReference>
<dbReference type="Proteomes" id="UP001267710">
    <property type="component" value="Unassembled WGS sequence"/>
</dbReference>
<keyword evidence="3" id="KW-0378">Hydrolase</keyword>
<evidence type="ECO:0000313" key="4">
    <source>
        <dbReference type="Proteomes" id="UP001267710"/>
    </source>
</evidence>
<feature type="region of interest" description="Disordered" evidence="1">
    <location>
        <begin position="16"/>
        <end position="36"/>
    </location>
</feature>
<gene>
    <name evidence="3" type="ORF">QE399_000548</name>
</gene>
<dbReference type="CDD" id="cd07344">
    <property type="entry name" value="M48_yhfN_like"/>
    <property type="match status" value="1"/>
</dbReference>
<dbReference type="InterPro" id="IPR053136">
    <property type="entry name" value="UTP_pyrophosphatase-like"/>
</dbReference>
<name>A0ABU1I995_9BURK</name>
<evidence type="ECO:0000313" key="3">
    <source>
        <dbReference type="EMBL" id="MDR6212859.1"/>
    </source>
</evidence>
<dbReference type="Gene3D" id="3.30.2010.10">
    <property type="entry name" value="Metalloproteases ('zincins'), catalytic domain"/>
    <property type="match status" value="1"/>
</dbReference>
<proteinExistence type="predicted"/>
<keyword evidence="4" id="KW-1185">Reference proteome</keyword>
<protein>
    <submittedName>
        <fullName evidence="3">Metal-dependent hydrolase</fullName>
    </submittedName>
</protein>
<dbReference type="PANTHER" id="PTHR30399:SF1">
    <property type="entry name" value="UTP PYROPHOSPHATASE"/>
    <property type="match status" value="1"/>
</dbReference>
<accession>A0ABU1I995</accession>
<comment type="caution">
    <text evidence="3">The sequence shown here is derived from an EMBL/GenBank/DDBJ whole genome shotgun (WGS) entry which is preliminary data.</text>
</comment>
<dbReference type="GO" id="GO:0016787">
    <property type="term" value="F:hydrolase activity"/>
    <property type="evidence" value="ECO:0007669"/>
    <property type="project" value="UniProtKB-KW"/>
</dbReference>
<sequence length="326" mass="35683">MQRLVQLALDLFGGAGESPAATGPAPRRQRVRESMPKVPVAPDLRALAAPDSIARPAAPAGPPVPGVPLGTLLAPAIFRHPQASREVLLGDAVVAYALQRARRRSIGFSVGPDGLSVRAPGWVTLAAIDAALREKAGWILRKLGEAQERQQRQESARIAWGDGAVLPYLGEPLTVVLDPTHGFSGKGGALVETAEGARQLHVGLARSAAPAQVRDAVQAWLMRDARRRFTERLDHFAPLLGVRWTSLRLSNAHTRWGSAKADGSIRLNWRLLHYRPSVIDYVVAHELSHLRVMDHSPRFWDTVRSVVPDYAQLRNRLKDEPAPQWD</sequence>
<evidence type="ECO:0000256" key="1">
    <source>
        <dbReference type="SAM" id="MobiDB-lite"/>
    </source>
</evidence>
<dbReference type="InterPro" id="IPR002725">
    <property type="entry name" value="YgjP-like_metallopeptidase"/>
</dbReference>
<dbReference type="EMBL" id="JAVIZX010000001">
    <property type="protein sequence ID" value="MDR6212859.1"/>
    <property type="molecule type" value="Genomic_DNA"/>
</dbReference>
<feature type="domain" description="YgjP-like metallopeptidase" evidence="2">
    <location>
        <begin position="104"/>
        <end position="319"/>
    </location>
</feature>
<dbReference type="PANTHER" id="PTHR30399">
    <property type="entry name" value="UNCHARACTERIZED PROTEIN YGJP"/>
    <property type="match status" value="1"/>
</dbReference>